<dbReference type="Gene3D" id="3.40.50.1820">
    <property type="entry name" value="alpha/beta hydrolase"/>
    <property type="match status" value="1"/>
</dbReference>
<comment type="caution">
    <text evidence="3">The sequence shown here is derived from an EMBL/GenBank/DDBJ whole genome shotgun (WGS) entry which is preliminary data.</text>
</comment>
<dbReference type="InterPro" id="IPR029058">
    <property type="entry name" value="AB_hydrolase_fold"/>
</dbReference>
<feature type="domain" description="AB hydrolase-1" evidence="2">
    <location>
        <begin position="26"/>
        <end position="261"/>
    </location>
</feature>
<evidence type="ECO:0000259" key="2">
    <source>
        <dbReference type="Pfam" id="PF12697"/>
    </source>
</evidence>
<keyword evidence="4" id="KW-1185">Reference proteome</keyword>
<name>A0ABW5GHT4_9PSEU</name>
<dbReference type="PRINTS" id="PR00111">
    <property type="entry name" value="ABHYDROLASE"/>
</dbReference>
<protein>
    <submittedName>
        <fullName evidence="3">Alpha/beta fold hydrolase</fullName>
    </submittedName>
</protein>
<dbReference type="PANTHER" id="PTHR43798">
    <property type="entry name" value="MONOACYLGLYCEROL LIPASE"/>
    <property type="match status" value="1"/>
</dbReference>
<evidence type="ECO:0000313" key="4">
    <source>
        <dbReference type="Proteomes" id="UP001597419"/>
    </source>
</evidence>
<proteinExistence type="predicted"/>
<accession>A0ABW5GHT4</accession>
<gene>
    <name evidence="3" type="ORF">ACFSYJ_17460</name>
</gene>
<reference evidence="4" key="1">
    <citation type="journal article" date="2019" name="Int. J. Syst. Evol. Microbiol.">
        <title>The Global Catalogue of Microorganisms (GCM) 10K type strain sequencing project: providing services to taxonomists for standard genome sequencing and annotation.</title>
        <authorList>
            <consortium name="The Broad Institute Genomics Platform"/>
            <consortium name="The Broad Institute Genome Sequencing Center for Infectious Disease"/>
            <person name="Wu L."/>
            <person name="Ma J."/>
        </authorList>
    </citation>
    <scope>NUCLEOTIDE SEQUENCE [LARGE SCALE GENOMIC DNA]</scope>
    <source>
        <strain evidence="4">CGMCC 4.7643</strain>
    </source>
</reference>
<dbReference type="PANTHER" id="PTHR43798:SF31">
    <property type="entry name" value="AB HYDROLASE SUPERFAMILY PROTEIN YCLE"/>
    <property type="match status" value="1"/>
</dbReference>
<organism evidence="3 4">
    <name type="scientific">Amycolatopsis samaneae</name>
    <dbReference type="NCBI Taxonomy" id="664691"/>
    <lineage>
        <taxon>Bacteria</taxon>
        <taxon>Bacillati</taxon>
        <taxon>Actinomycetota</taxon>
        <taxon>Actinomycetes</taxon>
        <taxon>Pseudonocardiales</taxon>
        <taxon>Pseudonocardiaceae</taxon>
        <taxon>Amycolatopsis</taxon>
    </lineage>
</organism>
<dbReference type="InterPro" id="IPR000073">
    <property type="entry name" value="AB_hydrolase_1"/>
</dbReference>
<evidence type="ECO:0000256" key="1">
    <source>
        <dbReference type="ARBA" id="ARBA00022801"/>
    </source>
</evidence>
<dbReference type="GO" id="GO:0016787">
    <property type="term" value="F:hydrolase activity"/>
    <property type="evidence" value="ECO:0007669"/>
    <property type="project" value="UniProtKB-KW"/>
</dbReference>
<dbReference type="RefSeq" id="WP_345397723.1">
    <property type="nucleotide sequence ID" value="NZ_BAABHG010000009.1"/>
</dbReference>
<sequence>MRAEVVGAGGAEISLSVGGARHARPLVLVHGWAQSSHVWAAQFADPALAGRFRLIAMDLRGHGASDAPAGGYDDSRIWADDLAAVLEFAGPDPIVVAWSYGGLVLTDYLRVHGSAHIGGIVLAGALTEIGKGREGGRIGDAMRAAIPAALSADPEVAVPALTEFSTAMAAKPVPGPLAQALLGSCLSVPPSVRSAMFRRDVESAEVLAAIDKPCLIVHGTNDRVVAPAAAEYAAGKIPGAVLRWFVDAGHLPFVESAEEFNSVLRQFSGEQPK</sequence>
<dbReference type="EMBL" id="JBHUKU010000008">
    <property type="protein sequence ID" value="MFD2460400.1"/>
    <property type="molecule type" value="Genomic_DNA"/>
</dbReference>
<dbReference type="SUPFAM" id="SSF53474">
    <property type="entry name" value="alpha/beta-Hydrolases"/>
    <property type="match status" value="1"/>
</dbReference>
<dbReference type="Pfam" id="PF12697">
    <property type="entry name" value="Abhydrolase_6"/>
    <property type="match status" value="1"/>
</dbReference>
<evidence type="ECO:0000313" key="3">
    <source>
        <dbReference type="EMBL" id="MFD2460400.1"/>
    </source>
</evidence>
<dbReference type="InterPro" id="IPR050266">
    <property type="entry name" value="AB_hydrolase_sf"/>
</dbReference>
<keyword evidence="1 3" id="KW-0378">Hydrolase</keyword>
<dbReference type="Proteomes" id="UP001597419">
    <property type="component" value="Unassembled WGS sequence"/>
</dbReference>